<keyword evidence="2" id="KW-1185">Reference proteome</keyword>
<reference evidence="1" key="1">
    <citation type="submission" date="2022-07" db="EMBL/GenBank/DDBJ databases">
        <title>Genome Sequence of Phlebia brevispora.</title>
        <authorList>
            <person name="Buettner E."/>
        </authorList>
    </citation>
    <scope>NUCLEOTIDE SEQUENCE</scope>
    <source>
        <strain evidence="1">MPL23</strain>
    </source>
</reference>
<organism evidence="1 2">
    <name type="scientific">Phlebia brevispora</name>
    <dbReference type="NCBI Taxonomy" id="194682"/>
    <lineage>
        <taxon>Eukaryota</taxon>
        <taxon>Fungi</taxon>
        <taxon>Dikarya</taxon>
        <taxon>Basidiomycota</taxon>
        <taxon>Agaricomycotina</taxon>
        <taxon>Agaricomycetes</taxon>
        <taxon>Polyporales</taxon>
        <taxon>Meruliaceae</taxon>
        <taxon>Phlebia</taxon>
    </lineage>
</organism>
<protein>
    <submittedName>
        <fullName evidence="1">Uncharacterized protein</fullName>
    </submittedName>
</protein>
<sequence length="406" mass="46388">MPSLQRACDMMSTKPQQSLLAQMMRGDLDVYILDIRRHSNTLIPIARLTSEILLLIFKECRAGSLQLWHAPWIAVTQVCHHWRVLALSTPTLWNVIPLEVGYNSFPRREVLLPWRDRAGKTLLSIHVYDADSSAPSADLSPGLRDVLAGIIFEQLPRAQRFEMGVVAEFPESEMWPPSKFPLLEHLALWNTGVTQLKKNSESLWRLFGQRFPALKTFTMKKSYHFNFTKWTLPPSLTHLELVNTYCAPSSPLSDVLRTLRNLQALEVLSLSCRLVCDSGFSVSAEQVELPYLRYSALEGGMDDYVPLLDHLQFPSSTRIRLNWSLDDRLEKTCLLALADHIRRGPTLQSVHLKPKTNMSGDILGLTFIAWWTKQTAESIPRELESEVDIYVTLFTVYQRLDIADEN</sequence>
<evidence type="ECO:0000313" key="2">
    <source>
        <dbReference type="Proteomes" id="UP001148662"/>
    </source>
</evidence>
<comment type="caution">
    <text evidence="1">The sequence shown here is derived from an EMBL/GenBank/DDBJ whole genome shotgun (WGS) entry which is preliminary data.</text>
</comment>
<accession>A0ACC1TAZ3</accession>
<gene>
    <name evidence="1" type="ORF">NM688_g1497</name>
</gene>
<name>A0ACC1TAZ3_9APHY</name>
<proteinExistence type="predicted"/>
<dbReference type="EMBL" id="JANHOG010000161">
    <property type="protein sequence ID" value="KAJ3557390.1"/>
    <property type="molecule type" value="Genomic_DNA"/>
</dbReference>
<evidence type="ECO:0000313" key="1">
    <source>
        <dbReference type="EMBL" id="KAJ3557390.1"/>
    </source>
</evidence>
<dbReference type="Proteomes" id="UP001148662">
    <property type="component" value="Unassembled WGS sequence"/>
</dbReference>